<dbReference type="InParanoid" id="G4Z9E0"/>
<evidence type="ECO:0000256" key="1">
    <source>
        <dbReference type="SAM" id="Phobius"/>
    </source>
</evidence>
<evidence type="ECO:0008006" key="5">
    <source>
        <dbReference type="Google" id="ProtNLM"/>
    </source>
</evidence>
<evidence type="ECO:0000313" key="3">
    <source>
        <dbReference type="EMBL" id="EGZ21941.1"/>
    </source>
</evidence>
<evidence type="ECO:0000313" key="4">
    <source>
        <dbReference type="Proteomes" id="UP000002640"/>
    </source>
</evidence>
<name>G4Z9E0_PHYSP</name>
<protein>
    <recommendedName>
        <fullName evidence="5">RxLR effector protein</fullName>
    </recommendedName>
</protein>
<dbReference type="SMR" id="G4Z9E0"/>
<organism evidence="3 4">
    <name type="scientific">Phytophthora sojae (strain P6497)</name>
    <name type="common">Soybean stem and root rot agent</name>
    <name type="synonym">Phytophthora megasperma f. sp. glycines</name>
    <dbReference type="NCBI Taxonomy" id="1094619"/>
    <lineage>
        <taxon>Eukaryota</taxon>
        <taxon>Sar</taxon>
        <taxon>Stramenopiles</taxon>
        <taxon>Oomycota</taxon>
        <taxon>Peronosporomycetes</taxon>
        <taxon>Peronosporales</taxon>
        <taxon>Peronosporaceae</taxon>
        <taxon>Phytophthora</taxon>
    </lineage>
</organism>
<reference evidence="3 4" key="1">
    <citation type="journal article" date="2006" name="Science">
        <title>Phytophthora genome sequences uncover evolutionary origins and mechanisms of pathogenesis.</title>
        <authorList>
            <person name="Tyler B.M."/>
            <person name="Tripathy S."/>
            <person name="Zhang X."/>
            <person name="Dehal P."/>
            <person name="Jiang R.H."/>
            <person name="Aerts A."/>
            <person name="Arredondo F.D."/>
            <person name="Baxter L."/>
            <person name="Bensasson D."/>
            <person name="Beynon J.L."/>
            <person name="Chapman J."/>
            <person name="Damasceno C.M."/>
            <person name="Dorrance A.E."/>
            <person name="Dou D."/>
            <person name="Dickerman A.W."/>
            <person name="Dubchak I.L."/>
            <person name="Garbelotto M."/>
            <person name="Gijzen M."/>
            <person name="Gordon S.G."/>
            <person name="Govers F."/>
            <person name="Grunwald N.J."/>
            <person name="Huang W."/>
            <person name="Ivors K.L."/>
            <person name="Jones R.W."/>
            <person name="Kamoun S."/>
            <person name="Krampis K."/>
            <person name="Lamour K.H."/>
            <person name="Lee M.K."/>
            <person name="McDonald W.H."/>
            <person name="Medina M."/>
            <person name="Meijer H.J."/>
            <person name="Nordberg E.K."/>
            <person name="Maclean D.J."/>
            <person name="Ospina-Giraldo M.D."/>
            <person name="Morris P.F."/>
            <person name="Phuntumart V."/>
            <person name="Putnam N.H."/>
            <person name="Rash S."/>
            <person name="Rose J.K."/>
            <person name="Sakihama Y."/>
            <person name="Salamov A.A."/>
            <person name="Savidor A."/>
            <person name="Scheuring C.F."/>
            <person name="Smith B.M."/>
            <person name="Sobral B.W."/>
            <person name="Terry A."/>
            <person name="Torto-Alalibo T.A."/>
            <person name="Win J."/>
            <person name="Xu Z."/>
            <person name="Zhang H."/>
            <person name="Grigoriev I.V."/>
            <person name="Rokhsar D.S."/>
            <person name="Boore J.L."/>
        </authorList>
    </citation>
    <scope>NUCLEOTIDE SEQUENCE [LARGE SCALE GENOMIC DNA]</scope>
    <source>
        <strain evidence="3 4">P6497</strain>
    </source>
</reference>
<keyword evidence="2" id="KW-0732">Signal</keyword>
<feature type="chain" id="PRO_5003471861" description="RxLR effector protein" evidence="2">
    <location>
        <begin position="19"/>
        <end position="124"/>
    </location>
</feature>
<keyword evidence="1" id="KW-0812">Transmembrane</keyword>
<keyword evidence="4" id="KW-1185">Reference proteome</keyword>
<keyword evidence="1" id="KW-1133">Transmembrane helix</keyword>
<feature type="transmembrane region" description="Helical" evidence="1">
    <location>
        <begin position="95"/>
        <end position="116"/>
    </location>
</feature>
<evidence type="ECO:0000256" key="2">
    <source>
        <dbReference type="SAM" id="SignalP"/>
    </source>
</evidence>
<accession>G4Z9E0</accession>
<dbReference type="OMA" id="PYAAMMN"/>
<dbReference type="EMBL" id="JH159153">
    <property type="protein sequence ID" value="EGZ21941.1"/>
    <property type="molecule type" value="Genomic_DNA"/>
</dbReference>
<proteinExistence type="predicted"/>
<dbReference type="Proteomes" id="UP000002640">
    <property type="component" value="Unassembled WGS sequence"/>
</dbReference>
<sequence>MRLVVFLVLAVALLTTRGTGLVSAEDSASDKSKRIALNKIIKRLRGSHKSVAEERVSVAPVDAYWFAATQMNRPSRINSQSIVHAVEHHEPLPKWVTALVVILGLGVVGGGVYGVIKAAHALNK</sequence>
<gene>
    <name evidence="3" type="ORF">PHYSODRAFT_251351</name>
</gene>
<dbReference type="KEGG" id="psoj:PHYSODRAFT_251351"/>
<dbReference type="AlphaFoldDB" id="G4Z9E0"/>
<dbReference type="GeneID" id="20638146"/>
<dbReference type="RefSeq" id="XP_009524658.1">
    <property type="nucleotide sequence ID" value="XM_009526363.1"/>
</dbReference>
<feature type="signal peptide" evidence="2">
    <location>
        <begin position="1"/>
        <end position="18"/>
    </location>
</feature>
<keyword evidence="1" id="KW-0472">Membrane</keyword>